<organism evidence="3 4">
    <name type="scientific">Rhizobium aethiopicum</name>
    <dbReference type="NCBI Taxonomy" id="1138170"/>
    <lineage>
        <taxon>Bacteria</taxon>
        <taxon>Pseudomonadati</taxon>
        <taxon>Pseudomonadota</taxon>
        <taxon>Alphaproteobacteria</taxon>
        <taxon>Hyphomicrobiales</taxon>
        <taxon>Rhizobiaceae</taxon>
        <taxon>Rhizobium/Agrobacterium group</taxon>
        <taxon>Rhizobium</taxon>
    </lineage>
</organism>
<evidence type="ECO:0000256" key="1">
    <source>
        <dbReference type="SAM" id="MobiDB-lite"/>
    </source>
</evidence>
<dbReference type="STRING" id="1138170.GA0061105_1358"/>
<dbReference type="GO" id="GO:0006260">
    <property type="term" value="P:DNA replication"/>
    <property type="evidence" value="ECO:0007669"/>
    <property type="project" value="TreeGrafter"/>
</dbReference>
<dbReference type="SMART" id="SM00382">
    <property type="entry name" value="AAA"/>
    <property type="match status" value="1"/>
</dbReference>
<proteinExistence type="predicted"/>
<dbReference type="InterPro" id="IPR003593">
    <property type="entry name" value="AAA+_ATPase"/>
</dbReference>
<dbReference type="InterPro" id="IPR027417">
    <property type="entry name" value="P-loop_NTPase"/>
</dbReference>
<reference evidence="3 4" key="1">
    <citation type="submission" date="2016-08" db="EMBL/GenBank/DDBJ databases">
        <authorList>
            <person name="Seilhamer J.J."/>
        </authorList>
    </citation>
    <scope>NUCLEOTIDE SEQUENCE [LARGE SCALE GENOMIC DNA]</scope>
    <source>
        <strain evidence="3 4">HBR26</strain>
    </source>
</reference>
<dbReference type="Pfam" id="PF01695">
    <property type="entry name" value="IstB_IS21"/>
    <property type="match status" value="1"/>
</dbReference>
<dbReference type="CDD" id="cd00009">
    <property type="entry name" value="AAA"/>
    <property type="match status" value="1"/>
</dbReference>
<dbReference type="InterPro" id="IPR002611">
    <property type="entry name" value="IstB_ATP-bd"/>
</dbReference>
<name>A0A1C3YCR1_9HYPH</name>
<evidence type="ECO:0000313" key="3">
    <source>
        <dbReference type="EMBL" id="SCB62169.1"/>
    </source>
</evidence>
<gene>
    <name evidence="3" type="ORF">GA0061105_1358</name>
</gene>
<dbReference type="Gene3D" id="3.40.50.300">
    <property type="entry name" value="P-loop containing nucleotide triphosphate hydrolases"/>
    <property type="match status" value="1"/>
</dbReference>
<feature type="domain" description="AAA+ ATPase" evidence="2">
    <location>
        <begin position="19"/>
        <end position="128"/>
    </location>
</feature>
<sequence>MVSKAQVMAIAAGDSWLAKGANILMFGPPGGGKSHLAAAIGLALIENGWRVLFTRTTDLVQKLQVARRELQLESAVAKLDKFDLLILDDLAYVTRTRPKPACSSNSSPQDMSGAPSSSPPISPLENGTASFRTRP</sequence>
<dbReference type="EMBL" id="FMAJ01000035">
    <property type="protein sequence ID" value="SCB62169.1"/>
    <property type="molecule type" value="Genomic_DNA"/>
</dbReference>
<feature type="region of interest" description="Disordered" evidence="1">
    <location>
        <begin position="97"/>
        <end position="135"/>
    </location>
</feature>
<evidence type="ECO:0000313" key="4">
    <source>
        <dbReference type="Proteomes" id="UP000198723"/>
    </source>
</evidence>
<protein>
    <submittedName>
        <fullName evidence="3">IstB-like ATP binding protein</fullName>
    </submittedName>
</protein>
<dbReference type="PANTHER" id="PTHR30050">
    <property type="entry name" value="CHROMOSOMAL REPLICATION INITIATOR PROTEIN DNAA"/>
    <property type="match status" value="1"/>
</dbReference>
<dbReference type="AlphaFoldDB" id="A0A1C3YCR1"/>
<dbReference type="SUPFAM" id="SSF52540">
    <property type="entry name" value="P-loop containing nucleoside triphosphate hydrolases"/>
    <property type="match status" value="1"/>
</dbReference>
<dbReference type="PANTHER" id="PTHR30050:SF4">
    <property type="entry name" value="ATP-BINDING PROTEIN RV3427C IN INSERTION SEQUENCE-RELATED"/>
    <property type="match status" value="1"/>
</dbReference>
<feature type="compositionally biased region" description="Polar residues" evidence="1">
    <location>
        <begin position="125"/>
        <end position="135"/>
    </location>
</feature>
<accession>A0A1C3YCR1</accession>
<dbReference type="GO" id="GO:0005524">
    <property type="term" value="F:ATP binding"/>
    <property type="evidence" value="ECO:0007669"/>
    <property type="project" value="InterPro"/>
</dbReference>
<evidence type="ECO:0000259" key="2">
    <source>
        <dbReference type="SMART" id="SM00382"/>
    </source>
</evidence>
<dbReference type="Proteomes" id="UP000198723">
    <property type="component" value="Unassembled WGS sequence"/>
</dbReference>